<dbReference type="SUPFAM" id="SSF81301">
    <property type="entry name" value="Nucleotidyltransferase"/>
    <property type="match status" value="1"/>
</dbReference>
<dbReference type="VEuPathDB" id="FungiDB:BDV34DRAFT_49406"/>
<organism evidence="3 4">
    <name type="scientific">Aspergillus parasiticus</name>
    <dbReference type="NCBI Taxonomy" id="5067"/>
    <lineage>
        <taxon>Eukaryota</taxon>
        <taxon>Fungi</taxon>
        <taxon>Dikarya</taxon>
        <taxon>Ascomycota</taxon>
        <taxon>Pezizomycotina</taxon>
        <taxon>Eurotiomycetes</taxon>
        <taxon>Eurotiomycetidae</taxon>
        <taxon>Eurotiales</taxon>
        <taxon>Aspergillaceae</taxon>
        <taxon>Aspergillus</taxon>
        <taxon>Aspergillus subgen. Circumdati</taxon>
    </lineage>
</organism>
<dbReference type="SMART" id="SM00954">
    <property type="entry name" value="RelA_SpoT"/>
    <property type="match status" value="1"/>
</dbReference>
<dbReference type="PANTHER" id="PTHR41773">
    <property type="entry name" value="GTP PYROPHOSPHATASE-RELATED"/>
    <property type="match status" value="1"/>
</dbReference>
<dbReference type="GO" id="GO:0015969">
    <property type="term" value="P:guanosine tetraphosphate metabolic process"/>
    <property type="evidence" value="ECO:0007669"/>
    <property type="project" value="InterPro"/>
</dbReference>
<name>A0A5N6DWD7_ASPPA</name>
<feature type="region of interest" description="Disordered" evidence="1">
    <location>
        <begin position="65"/>
        <end position="84"/>
    </location>
</feature>
<gene>
    <name evidence="3" type="ORF">BDV34DRAFT_49406</name>
</gene>
<evidence type="ECO:0000313" key="4">
    <source>
        <dbReference type="Proteomes" id="UP000326532"/>
    </source>
</evidence>
<feature type="domain" description="RelA/SpoT" evidence="2">
    <location>
        <begin position="52"/>
        <end position="198"/>
    </location>
</feature>
<dbReference type="InterPro" id="IPR007685">
    <property type="entry name" value="RelA_SpoT"/>
</dbReference>
<evidence type="ECO:0000256" key="1">
    <source>
        <dbReference type="SAM" id="MobiDB-lite"/>
    </source>
</evidence>
<evidence type="ECO:0000313" key="3">
    <source>
        <dbReference type="EMBL" id="KAB8208440.1"/>
    </source>
</evidence>
<accession>A0A5N6DWD7</accession>
<dbReference type="CDD" id="cd05399">
    <property type="entry name" value="NT_Rel-Spo_like"/>
    <property type="match status" value="1"/>
</dbReference>
<evidence type="ECO:0000259" key="2">
    <source>
        <dbReference type="SMART" id="SM00954"/>
    </source>
</evidence>
<dbReference type="Pfam" id="PF04607">
    <property type="entry name" value="RelA_SpoT"/>
    <property type="match status" value="1"/>
</dbReference>
<dbReference type="PANTHER" id="PTHR41773:SF1">
    <property type="entry name" value="RELA_SPOT DOMAIN-CONTAINING PROTEIN"/>
    <property type="match status" value="1"/>
</dbReference>
<dbReference type="EMBL" id="ML734951">
    <property type="protein sequence ID" value="KAB8208440.1"/>
    <property type="molecule type" value="Genomic_DNA"/>
</dbReference>
<dbReference type="AlphaFoldDB" id="A0A5N6DWD7"/>
<dbReference type="OMA" id="FPGYCAD"/>
<reference evidence="3 4" key="1">
    <citation type="submission" date="2019-04" db="EMBL/GenBank/DDBJ databases">
        <title>Fungal friends and foes A comparative genomics study of 23 Aspergillus species from section Flavi.</title>
        <authorList>
            <consortium name="DOE Joint Genome Institute"/>
            <person name="Kjaerbolling I."/>
            <person name="Vesth T.C."/>
            <person name="Frisvad J.C."/>
            <person name="Nybo J.L."/>
            <person name="Theobald S."/>
            <person name="Kildgaard S."/>
            <person name="Petersen T.I."/>
            <person name="Kuo A."/>
            <person name="Sato A."/>
            <person name="Lyhne E.K."/>
            <person name="Kogle M.E."/>
            <person name="Wiebenga A."/>
            <person name="Kun R.S."/>
            <person name="Lubbers R.J."/>
            <person name="Makela M.R."/>
            <person name="Barry K."/>
            <person name="Chovatia M."/>
            <person name="Clum A."/>
            <person name="Daum C."/>
            <person name="Haridas S."/>
            <person name="He G."/>
            <person name="LaButti K."/>
            <person name="Lipzen A."/>
            <person name="Mondo S."/>
            <person name="Pangilinan J."/>
            <person name="Riley R."/>
            <person name="Salamov A."/>
            <person name="Simmons B.A."/>
            <person name="Magnuson J.K."/>
            <person name="Henrissat B."/>
            <person name="Mortensen U.H."/>
            <person name="Larsen T.O."/>
            <person name="De vries R.P."/>
            <person name="Grigoriev I.V."/>
            <person name="Machida M."/>
            <person name="Baker S.E."/>
            <person name="Andersen M.R."/>
        </authorList>
    </citation>
    <scope>NUCLEOTIDE SEQUENCE [LARGE SCALE GENOMIC DNA]</scope>
    <source>
        <strain evidence="3 4">CBS 117618</strain>
    </source>
</reference>
<dbReference type="InterPro" id="IPR043519">
    <property type="entry name" value="NT_sf"/>
</dbReference>
<keyword evidence="4" id="KW-1185">Reference proteome</keyword>
<proteinExistence type="predicted"/>
<sequence length="478" mass="54753">MPSEANKSLGIINEFMRKYEKEQEIYASAAKQAEILCEDVLKRESVECIVTSRAKDPESLQKKLHERLKKRQETAASTREGKKGYGSIDDIRSDIADLAGVRISLYMPRKKSHVEKILQREFDVAWSLSLGEEGDIQATEPRLFPGYCADHYRVFFKQGSSQDDRFGKRMIEIQVVSVLRHVWAQIQHDRVYKQLIPTAGKDIRILDALSSLLYAGDFVLDQLFDSQASRSKSDGTTFKTVYQLGSSLGQWIESFPERRDDNLGNVQSLFTLLKAVRMDTPDQLWGALKNMDISLSQTSDYMALARTYEPLHLSISNYIMHRIIRPRNDRCVVQSIRQLELNTANDDCYKVNVIANAFILLDQLFSPPSQWWHLLYTGQDSKRLEAGILWMSTSKPWTDCHSSIPLRKPDQKNMDVLWCCLDGHDKEPIRFVFLLSEILVSEGLSTDWGLLTRSLSLLIRAVEFSRIFSDRAGGLRGR</sequence>
<dbReference type="Proteomes" id="UP000326532">
    <property type="component" value="Unassembled WGS sequence"/>
</dbReference>
<protein>
    <recommendedName>
        <fullName evidence="2">RelA/SpoT domain-containing protein</fullName>
    </recommendedName>
</protein>
<dbReference type="Gene3D" id="3.30.460.10">
    <property type="entry name" value="Beta Polymerase, domain 2"/>
    <property type="match status" value="1"/>
</dbReference>